<evidence type="ECO:0000259" key="5">
    <source>
        <dbReference type="Pfam" id="PF00496"/>
    </source>
</evidence>
<accession>A0A031LRD8</accession>
<feature type="transmembrane region" description="Helical" evidence="4">
    <location>
        <begin position="629"/>
        <end position="647"/>
    </location>
</feature>
<dbReference type="PANTHER" id="PTHR30290:SF9">
    <property type="entry name" value="OLIGOPEPTIDE-BINDING PROTEIN APPA"/>
    <property type="match status" value="1"/>
</dbReference>
<sequence length="650" mass="71816">MIGKKYLGLFVLIVLGITITPSIFLASSSNGNVLTIGWLTSTPYQGLSTFNPNLFDGGLGGDFYGLVYAYSAVLNVSDNGVVPAIVTNWTFSPSNWEQVWQNQSVNVTMNLRNSGYANGVPVTAYDIAATCMVLDMFSAPPYPNYTIVNNHTLVETWPKDTLSPALMPFTLLTTVGMGCVAMIIPYHVWKPIINEIMGNWSALQANNVTLRKHFISLIRSFKPDVPLSSYYNGPFYVSQITPSELVLAKNPYYYAAKQIPWNEVIIYQYSSQSSLIGALKSGQIDLLYYSVANLPPTVLSTLPSYYKVITTEEPGGHAIFFNFKNPWLAMLPVRQAIAYVLNRTAIAEAGGEPYYLPVHIPNGIPSNFSAFNEFRTPAVSNLNPYNTNQTKAKMLLESVGFTMKGGQWYTPNGTPFTLSIVTGSPLSVDDMNMLQVIDNELSLFGIPTTYTEISSQSEIHTMFEKGTGYDIWWNSWGGYYPGTMDWFLIADYYSTYPLNATQWNRLVPLPNGTVDNISKIYSETESPSNTSQLIGANDEMAYALNYYLPALPLVYDTYRTVINTHAMSVPPSNSWIWDEIFTGIGGTALTQVGISNDYFVPITVTTTPPITPPVTTTVSHPSTISSAEIAAIVIVIIIIIIAAVFLLRRK</sequence>
<dbReference type="RefSeq" id="WP_048099239.1">
    <property type="nucleotide sequence ID" value="NZ_JFZT01000035.1"/>
</dbReference>
<dbReference type="OrthoDB" id="194307at2157"/>
<dbReference type="GO" id="GO:0015833">
    <property type="term" value="P:peptide transport"/>
    <property type="evidence" value="ECO:0007669"/>
    <property type="project" value="TreeGrafter"/>
</dbReference>
<dbReference type="Gene3D" id="3.40.190.10">
    <property type="entry name" value="Periplasmic binding protein-like II"/>
    <property type="match status" value="1"/>
</dbReference>
<dbReference type="EMBL" id="JFZT01000035">
    <property type="protein sequence ID" value="EZQ10044.1"/>
    <property type="molecule type" value="Genomic_DNA"/>
</dbReference>
<evidence type="ECO:0000256" key="4">
    <source>
        <dbReference type="SAM" id="Phobius"/>
    </source>
</evidence>
<dbReference type="SUPFAM" id="SSF53850">
    <property type="entry name" value="Periplasmic binding protein-like II"/>
    <property type="match status" value="1"/>
</dbReference>
<comment type="similarity">
    <text evidence="1">Belongs to the bacterial solute-binding protein 5 family.</text>
</comment>
<organism evidence="6 7">
    <name type="scientific">Candidatus Acidianus copahuensis</name>
    <dbReference type="NCBI Taxonomy" id="1160895"/>
    <lineage>
        <taxon>Archaea</taxon>
        <taxon>Thermoproteota</taxon>
        <taxon>Thermoprotei</taxon>
        <taxon>Sulfolobales</taxon>
        <taxon>Sulfolobaceae</taxon>
        <taxon>Acidianus</taxon>
    </lineage>
</organism>
<name>A0A031LRD8_9CREN</name>
<feature type="domain" description="Solute-binding protein family 5" evidence="5">
    <location>
        <begin position="82"/>
        <end position="485"/>
    </location>
</feature>
<dbReference type="InterPro" id="IPR000914">
    <property type="entry name" value="SBP_5_dom"/>
</dbReference>
<keyword evidence="2" id="KW-0813">Transport</keyword>
<dbReference type="GO" id="GO:1904680">
    <property type="term" value="F:peptide transmembrane transporter activity"/>
    <property type="evidence" value="ECO:0007669"/>
    <property type="project" value="TreeGrafter"/>
</dbReference>
<dbReference type="Gene3D" id="3.10.105.10">
    <property type="entry name" value="Dipeptide-binding Protein, Domain 3"/>
    <property type="match status" value="1"/>
</dbReference>
<dbReference type="InterPro" id="IPR039424">
    <property type="entry name" value="SBP_5"/>
</dbReference>
<dbReference type="STRING" id="1160895.CM19_04740"/>
<keyword evidence="4" id="KW-0472">Membrane</keyword>
<evidence type="ECO:0000256" key="3">
    <source>
        <dbReference type="ARBA" id="ARBA00022729"/>
    </source>
</evidence>
<dbReference type="Proteomes" id="UP000024332">
    <property type="component" value="Unassembled WGS sequence"/>
</dbReference>
<comment type="caution">
    <text evidence="6">The sequence shown here is derived from an EMBL/GenBank/DDBJ whole genome shotgun (WGS) entry which is preliminary data.</text>
</comment>
<keyword evidence="3" id="KW-0732">Signal</keyword>
<evidence type="ECO:0000256" key="1">
    <source>
        <dbReference type="ARBA" id="ARBA00005695"/>
    </source>
</evidence>
<dbReference type="AlphaFoldDB" id="A0A031LRD8"/>
<feature type="transmembrane region" description="Helical" evidence="4">
    <location>
        <begin position="6"/>
        <end position="26"/>
    </location>
</feature>
<evidence type="ECO:0000313" key="6">
    <source>
        <dbReference type="EMBL" id="EZQ10044.1"/>
    </source>
</evidence>
<protein>
    <submittedName>
        <fullName evidence="6">ABC transporter substrate-binding protein</fullName>
    </submittedName>
</protein>
<dbReference type="Pfam" id="PF00496">
    <property type="entry name" value="SBP_bac_5"/>
    <property type="match status" value="1"/>
</dbReference>
<proteinExistence type="inferred from homology"/>
<gene>
    <name evidence="6" type="ORF">CM19_04740</name>
</gene>
<keyword evidence="4" id="KW-1133">Transmembrane helix</keyword>
<evidence type="ECO:0000313" key="7">
    <source>
        <dbReference type="Proteomes" id="UP000024332"/>
    </source>
</evidence>
<evidence type="ECO:0000256" key="2">
    <source>
        <dbReference type="ARBA" id="ARBA00022448"/>
    </source>
</evidence>
<dbReference type="PANTHER" id="PTHR30290">
    <property type="entry name" value="PERIPLASMIC BINDING COMPONENT OF ABC TRANSPORTER"/>
    <property type="match status" value="1"/>
</dbReference>
<keyword evidence="7" id="KW-1185">Reference proteome</keyword>
<keyword evidence="4" id="KW-0812">Transmembrane</keyword>
<reference evidence="6 7" key="1">
    <citation type="submission" date="2014-03" db="EMBL/GenBank/DDBJ databases">
        <title>Draft genome sequence of the novel thermoacidophilic archaea Acidianus copahuensis ALE1 strain, isolated from Copahue volcanic area in Neuquen Argentina.</title>
        <authorList>
            <person name="Urbieta M.S."/>
            <person name="Rascovan N."/>
            <person name="Castro C."/>
            <person name="Revale S."/>
            <person name="Giaveno M.A."/>
            <person name="Vazquez M.P."/>
            <person name="Donati E.R."/>
        </authorList>
    </citation>
    <scope>NUCLEOTIDE SEQUENCE [LARGE SCALE GENOMIC DNA]</scope>
    <source>
        <strain evidence="6 7">ALE1</strain>
    </source>
</reference>